<evidence type="ECO:0000256" key="7">
    <source>
        <dbReference type="ARBA" id="ARBA00022824"/>
    </source>
</evidence>
<evidence type="ECO:0000256" key="14">
    <source>
        <dbReference type="ARBA" id="ARBA00037789"/>
    </source>
</evidence>
<evidence type="ECO:0000256" key="2">
    <source>
        <dbReference type="ARBA" id="ARBA00004524"/>
    </source>
</evidence>
<evidence type="ECO:0000256" key="16">
    <source>
        <dbReference type="ARBA" id="ARBA00041664"/>
    </source>
</evidence>
<evidence type="ECO:0000256" key="15">
    <source>
        <dbReference type="ARBA" id="ARBA00039428"/>
    </source>
</evidence>
<dbReference type="EMBL" id="JAGTXO010000010">
    <property type="protein sequence ID" value="KAG8465302.1"/>
    <property type="molecule type" value="Genomic_DNA"/>
</dbReference>
<dbReference type="PANTHER" id="PTHR10556">
    <property type="entry name" value="3-OXO-5-ALPHA-STEROID 4-DEHYDROGENASE"/>
    <property type="match status" value="1"/>
</dbReference>
<dbReference type="InterPro" id="IPR039357">
    <property type="entry name" value="SRD5A/TECR"/>
</dbReference>
<evidence type="ECO:0000256" key="10">
    <source>
        <dbReference type="ARBA" id="ARBA00022989"/>
    </source>
</evidence>
<comment type="function">
    <text evidence="14">Converts testosterone into 5-alpha-dihydrotestosterone and progesterone or corticosterone into their corresponding 5-alpha-3-oxosteroids. It plays a central role in sexual differentiation and androgen physiology.</text>
</comment>
<feature type="domain" description="3-oxo-5-alpha-steroid 4-dehydrogenase C-terminal" evidence="20">
    <location>
        <begin position="135"/>
        <end position="283"/>
    </location>
</feature>
<evidence type="ECO:0000256" key="5">
    <source>
        <dbReference type="ARBA" id="ARBA00022692"/>
    </source>
</evidence>
<dbReference type="GO" id="GO:0030154">
    <property type="term" value="P:cell differentiation"/>
    <property type="evidence" value="ECO:0007669"/>
    <property type="project" value="UniProtKB-KW"/>
</dbReference>
<dbReference type="Proteomes" id="UP000751190">
    <property type="component" value="Unassembled WGS sequence"/>
</dbReference>
<evidence type="ECO:0000313" key="21">
    <source>
        <dbReference type="EMBL" id="KAG8465302.1"/>
    </source>
</evidence>
<feature type="transmembrane region" description="Helical" evidence="19">
    <location>
        <begin position="175"/>
        <end position="192"/>
    </location>
</feature>
<evidence type="ECO:0000256" key="9">
    <source>
        <dbReference type="ARBA" id="ARBA00022857"/>
    </source>
</evidence>
<evidence type="ECO:0000256" key="6">
    <source>
        <dbReference type="ARBA" id="ARBA00022782"/>
    </source>
</evidence>
<reference evidence="21" key="1">
    <citation type="submission" date="2021-05" db="EMBL/GenBank/DDBJ databases">
        <title>The genome of the haptophyte Pavlova lutheri (Diacronema luteri, Pavlovales) - a model for lipid biosynthesis in eukaryotic algae.</title>
        <authorList>
            <person name="Hulatt C.J."/>
            <person name="Posewitz M.C."/>
        </authorList>
    </citation>
    <scope>NUCLEOTIDE SEQUENCE</scope>
    <source>
        <strain evidence="21">NIVA-4/92</strain>
    </source>
</reference>
<keyword evidence="6" id="KW-0221">Differentiation</keyword>
<evidence type="ECO:0000256" key="12">
    <source>
        <dbReference type="ARBA" id="ARBA00023098"/>
    </source>
</evidence>
<dbReference type="Pfam" id="PF02544">
    <property type="entry name" value="Steroid_dh"/>
    <property type="match status" value="1"/>
</dbReference>
<dbReference type="PROSITE" id="PS50244">
    <property type="entry name" value="S5A_REDUCTASE"/>
    <property type="match status" value="1"/>
</dbReference>
<dbReference type="OrthoDB" id="5788137at2759"/>
<feature type="transmembrane region" description="Helical" evidence="19">
    <location>
        <begin position="136"/>
        <end position="154"/>
    </location>
</feature>
<dbReference type="InterPro" id="IPR001104">
    <property type="entry name" value="3-oxo-5_a-steroid_4-DH_C"/>
</dbReference>
<evidence type="ECO:0000256" key="3">
    <source>
        <dbReference type="ARBA" id="ARBA00007742"/>
    </source>
</evidence>
<proteinExistence type="inferred from homology"/>
<dbReference type="InterPro" id="IPR016636">
    <property type="entry name" value="3-oxo-5-alpha-steroid_4-DH"/>
</dbReference>
<evidence type="ECO:0000256" key="1">
    <source>
        <dbReference type="ARBA" id="ARBA00004477"/>
    </source>
</evidence>
<feature type="transmembrane region" description="Helical" evidence="19">
    <location>
        <begin position="37"/>
        <end position="57"/>
    </location>
</feature>
<organism evidence="21 22">
    <name type="scientific">Diacronema lutheri</name>
    <name type="common">Unicellular marine alga</name>
    <name type="synonym">Monochrysis lutheri</name>
    <dbReference type="NCBI Taxonomy" id="2081491"/>
    <lineage>
        <taxon>Eukaryota</taxon>
        <taxon>Haptista</taxon>
        <taxon>Haptophyta</taxon>
        <taxon>Pavlovophyceae</taxon>
        <taxon>Pavlovales</taxon>
        <taxon>Pavlovaceae</taxon>
        <taxon>Diacronema</taxon>
    </lineage>
</organism>
<evidence type="ECO:0000256" key="18">
    <source>
        <dbReference type="ARBA" id="ARBA00049166"/>
    </source>
</evidence>
<evidence type="ECO:0000256" key="8">
    <source>
        <dbReference type="ARBA" id="ARBA00022848"/>
    </source>
</evidence>
<evidence type="ECO:0000259" key="20">
    <source>
        <dbReference type="Pfam" id="PF02544"/>
    </source>
</evidence>
<dbReference type="GO" id="GO:0047751">
    <property type="term" value="F:3-oxo-5-alpha-steroid 4-dehydrogenase (NADP+) activity"/>
    <property type="evidence" value="ECO:0007669"/>
    <property type="project" value="UniProtKB-EC"/>
</dbReference>
<gene>
    <name evidence="21" type="ORF">KFE25_002609</name>
</gene>
<protein>
    <recommendedName>
        <fullName evidence="15">3-oxo-5-alpha-steroid 4-dehydrogenase 1</fullName>
        <ecNumber evidence="4">1.3.1.22</ecNumber>
    </recommendedName>
    <alternativeName>
        <fullName evidence="16">SR type 1</fullName>
    </alternativeName>
    <alternativeName>
        <fullName evidence="17">Steroid 5-alpha-reductase 1</fullName>
    </alternativeName>
</protein>
<dbReference type="PIRSF" id="PIRSF015596">
    <property type="entry name" value="5_alpha-SR2"/>
    <property type="match status" value="1"/>
</dbReference>
<dbReference type="Gene3D" id="1.20.120.1630">
    <property type="match status" value="1"/>
</dbReference>
<name>A0A8J5XNP3_DIALT</name>
<keyword evidence="10 19" id="KW-1133">Transmembrane helix</keyword>
<dbReference type="GO" id="GO:0006694">
    <property type="term" value="P:steroid biosynthetic process"/>
    <property type="evidence" value="ECO:0007669"/>
    <property type="project" value="TreeGrafter"/>
</dbReference>
<keyword evidence="11" id="KW-0560">Oxidoreductase</keyword>
<keyword evidence="12" id="KW-0443">Lipid metabolism</keyword>
<evidence type="ECO:0000256" key="11">
    <source>
        <dbReference type="ARBA" id="ARBA00023002"/>
    </source>
</evidence>
<keyword evidence="7" id="KW-0256">Endoplasmic reticulum</keyword>
<dbReference type="FunFam" id="1.20.120.1630:FF:000002">
    <property type="entry name" value="Steroid 5 alpha-reductase 1"/>
    <property type="match status" value="1"/>
</dbReference>
<accession>A0A8J5XNP3</accession>
<sequence>MAPSMLDDAIDRATAAALPYLPAWWTSASRAAQLDNWMCAALVGSMLPAALVLLAGVQAPYGRYSSRAWGVLVNGKLAWILQEMPSIAIPVAFACATRASAPTSSLANRVLLGAFCAHYLNRTFIFPMLIRGGKPTPLSVFMMALGFCMTNGWVQARALTVHHTYPDAWLTDPRFVLGLALFAVGMAINIHADLTLIRLRKPGETGYKVPRGGAFELVSGANFFGECLEWTGFAIACWSFPACAFAVSVWCNIGPRALQHHQWYLSKFEDYPKHRRALIPFLL</sequence>
<evidence type="ECO:0000256" key="13">
    <source>
        <dbReference type="ARBA" id="ARBA00023136"/>
    </source>
</evidence>
<evidence type="ECO:0000256" key="17">
    <source>
        <dbReference type="ARBA" id="ARBA00042579"/>
    </source>
</evidence>
<keyword evidence="5 19" id="KW-0812">Transmembrane</keyword>
<keyword evidence="9" id="KW-0521">NADP</keyword>
<dbReference type="GO" id="GO:0005789">
    <property type="term" value="C:endoplasmic reticulum membrane"/>
    <property type="evidence" value="ECO:0007669"/>
    <property type="project" value="UniProtKB-SubCell"/>
</dbReference>
<evidence type="ECO:0000256" key="19">
    <source>
        <dbReference type="SAM" id="Phobius"/>
    </source>
</evidence>
<dbReference type="OMA" id="PHYALEW"/>
<dbReference type="AlphaFoldDB" id="A0A8J5XNP3"/>
<dbReference type="PANTHER" id="PTHR10556:SF57">
    <property type="entry name" value="3-OXO-5-ALPHA-STEROID 4-DEHYDROGENASE 1"/>
    <property type="match status" value="1"/>
</dbReference>
<keyword evidence="13 19" id="KW-0472">Membrane</keyword>
<comment type="subcellular location">
    <subcellularLocation>
        <location evidence="1">Endoplasmic reticulum membrane</location>
        <topology evidence="1">Multi-pass membrane protein</topology>
    </subcellularLocation>
    <subcellularLocation>
        <location evidence="2">Microsome membrane</location>
    </subcellularLocation>
</comment>
<dbReference type="EC" id="1.3.1.22" evidence="4"/>
<keyword evidence="8" id="KW-0492">Microsome</keyword>
<evidence type="ECO:0000256" key="4">
    <source>
        <dbReference type="ARBA" id="ARBA00012049"/>
    </source>
</evidence>
<comment type="similarity">
    <text evidence="3">Belongs to the steroid 5-alpha reductase family.</text>
</comment>
<comment type="catalytic activity">
    <reaction evidence="18">
        <text>androst-4-ene-3,17-dione + NADPH + H(+) = 5alpha-androstan-3,17-dione + NADP(+)</text>
        <dbReference type="Rhea" id="RHEA:50816"/>
        <dbReference type="ChEBI" id="CHEBI:15378"/>
        <dbReference type="ChEBI" id="CHEBI:15994"/>
        <dbReference type="ChEBI" id="CHEBI:16422"/>
        <dbReference type="ChEBI" id="CHEBI:57783"/>
        <dbReference type="ChEBI" id="CHEBI:58349"/>
    </reaction>
    <physiologicalReaction direction="left-to-right" evidence="18">
        <dbReference type="Rhea" id="RHEA:50817"/>
    </physiologicalReaction>
</comment>
<feature type="transmembrane region" description="Helical" evidence="19">
    <location>
        <begin position="230"/>
        <end position="253"/>
    </location>
</feature>
<evidence type="ECO:0000313" key="22">
    <source>
        <dbReference type="Proteomes" id="UP000751190"/>
    </source>
</evidence>
<comment type="caution">
    <text evidence="21">The sequence shown here is derived from an EMBL/GenBank/DDBJ whole genome shotgun (WGS) entry which is preliminary data.</text>
</comment>
<keyword evidence="22" id="KW-1185">Reference proteome</keyword>